<dbReference type="PANTHER" id="PTHR43201:SF8">
    <property type="entry name" value="ACYL-COA SYNTHETASE FAMILY MEMBER 3"/>
    <property type="match status" value="1"/>
</dbReference>
<organism evidence="4 5">
    <name type="scientific">Saliphagus infecundisoli</name>
    <dbReference type="NCBI Taxonomy" id="1849069"/>
    <lineage>
        <taxon>Archaea</taxon>
        <taxon>Methanobacteriati</taxon>
        <taxon>Methanobacteriota</taxon>
        <taxon>Stenosarchaea group</taxon>
        <taxon>Halobacteria</taxon>
        <taxon>Halobacteriales</taxon>
        <taxon>Natrialbaceae</taxon>
        <taxon>Saliphagus</taxon>
    </lineage>
</organism>
<reference evidence="4 5" key="1">
    <citation type="journal article" date="2019" name="Int. J. Syst. Evol. Microbiol.">
        <title>The Global Catalogue of Microorganisms (GCM) 10K type strain sequencing project: providing services to taxonomists for standard genome sequencing and annotation.</title>
        <authorList>
            <consortium name="The Broad Institute Genomics Platform"/>
            <consortium name="The Broad Institute Genome Sequencing Center for Infectious Disease"/>
            <person name="Wu L."/>
            <person name="Ma J."/>
        </authorList>
    </citation>
    <scope>NUCLEOTIDE SEQUENCE [LARGE SCALE GENOMIC DNA]</scope>
    <source>
        <strain evidence="4 5">CGMCC 1.15824</strain>
    </source>
</reference>
<evidence type="ECO:0000259" key="3">
    <source>
        <dbReference type="Pfam" id="PF00501"/>
    </source>
</evidence>
<dbReference type="Gene3D" id="3.40.50.12780">
    <property type="entry name" value="N-terminal domain of ligase-like"/>
    <property type="match status" value="1"/>
</dbReference>
<dbReference type="Proteomes" id="UP001595925">
    <property type="component" value="Unassembled WGS sequence"/>
</dbReference>
<dbReference type="InterPro" id="IPR000873">
    <property type="entry name" value="AMP-dep_synth/lig_dom"/>
</dbReference>
<evidence type="ECO:0000256" key="2">
    <source>
        <dbReference type="SAM" id="MobiDB-lite"/>
    </source>
</evidence>
<dbReference type="InterPro" id="IPR042099">
    <property type="entry name" value="ANL_N_sf"/>
</dbReference>
<dbReference type="Pfam" id="PF00501">
    <property type="entry name" value="AMP-binding"/>
    <property type="match status" value="1"/>
</dbReference>
<dbReference type="SUPFAM" id="SSF56801">
    <property type="entry name" value="Acetyl-CoA synthetase-like"/>
    <property type="match status" value="1"/>
</dbReference>
<protein>
    <submittedName>
        <fullName evidence="4">AMP-binding protein</fullName>
    </submittedName>
</protein>
<comment type="caution">
    <text evidence="4">The sequence shown here is derived from an EMBL/GenBank/DDBJ whole genome shotgun (WGS) entry which is preliminary data.</text>
</comment>
<dbReference type="AlphaFoldDB" id="A0ABD5QLU5"/>
<accession>A0ABD5QLU5</accession>
<keyword evidence="5" id="KW-1185">Reference proteome</keyword>
<dbReference type="PANTHER" id="PTHR43201">
    <property type="entry name" value="ACYL-COA SYNTHETASE"/>
    <property type="match status" value="1"/>
</dbReference>
<evidence type="ECO:0000313" key="5">
    <source>
        <dbReference type="Proteomes" id="UP001595925"/>
    </source>
</evidence>
<dbReference type="EMBL" id="JBHSJG010000056">
    <property type="protein sequence ID" value="MFC4990007.1"/>
    <property type="molecule type" value="Genomic_DNA"/>
</dbReference>
<proteinExistence type="inferred from homology"/>
<feature type="domain" description="AMP-dependent synthetase/ligase" evidence="3">
    <location>
        <begin position="7"/>
        <end position="121"/>
    </location>
</feature>
<gene>
    <name evidence="4" type="ORF">ACFPFO_20020</name>
</gene>
<sequence length="390" mass="40513">MTLSLSARADHWGDRTAVVDVSAARRSSPERYSYADLASLATGFETTLADRGVGPGDVMAVLSRNRVRTLALLFACRRLGATVAPVSHRHTPATVTGPIDRLEPTLVVAEEAQGDLLAALEGESTATFDDLADDADADGSGRSPSDGRPERGETPLLALPVVSEPSEGSGLEAVVNFPADAVEATCRSVATTWGIGRADRLALTLPLSAPDGLLRVALPTLYSGGTLLLDRAFDPADLVAVGGDEPVTVLAGRTAGLRGLLDEGFPDAAPGCEIIADAGVPAALRAEYREHGLAVRRAYGTPVCPTILSGPAPDRGDGDDEGLRPPFDCRVRLVAEGGVVEGAGEGTLELAGPMVGERREAADAGRTDGEGWHPTGDRFRRDAGGRYHPC</sequence>
<dbReference type="RefSeq" id="WP_224827687.1">
    <property type="nucleotide sequence ID" value="NZ_JAIVEF010000002.1"/>
</dbReference>
<evidence type="ECO:0000256" key="1">
    <source>
        <dbReference type="ARBA" id="ARBA00006432"/>
    </source>
</evidence>
<comment type="similarity">
    <text evidence="1">Belongs to the ATP-dependent AMP-binding enzyme family.</text>
</comment>
<name>A0ABD5QLU5_9EURY</name>
<feature type="region of interest" description="Disordered" evidence="2">
    <location>
        <begin position="360"/>
        <end position="390"/>
    </location>
</feature>
<feature type="region of interest" description="Disordered" evidence="2">
    <location>
        <begin position="130"/>
        <end position="154"/>
    </location>
</feature>
<evidence type="ECO:0000313" key="4">
    <source>
        <dbReference type="EMBL" id="MFC4990007.1"/>
    </source>
</evidence>